<protein>
    <submittedName>
        <fullName evidence="4">TetR/AcrR family transcriptional regulator C-terminal domain-containing protein</fullName>
    </submittedName>
</protein>
<name>A0ABV1E6X5_9FIRM</name>
<dbReference type="Pfam" id="PF14278">
    <property type="entry name" value="TetR_C_8"/>
    <property type="match status" value="1"/>
</dbReference>
<evidence type="ECO:0000256" key="1">
    <source>
        <dbReference type="ARBA" id="ARBA00023125"/>
    </source>
</evidence>
<feature type="DNA-binding region" description="H-T-H motif" evidence="2">
    <location>
        <begin position="28"/>
        <end position="47"/>
    </location>
</feature>
<dbReference type="InterPro" id="IPR001647">
    <property type="entry name" value="HTH_TetR"/>
</dbReference>
<keyword evidence="5" id="KW-1185">Reference proteome</keyword>
<evidence type="ECO:0000313" key="4">
    <source>
        <dbReference type="EMBL" id="MEQ2442397.1"/>
    </source>
</evidence>
<dbReference type="EMBL" id="JBBMFK010000003">
    <property type="protein sequence ID" value="MEQ2442397.1"/>
    <property type="molecule type" value="Genomic_DNA"/>
</dbReference>
<reference evidence="4 5" key="1">
    <citation type="submission" date="2024-03" db="EMBL/GenBank/DDBJ databases">
        <title>Human intestinal bacterial collection.</title>
        <authorList>
            <person name="Pauvert C."/>
            <person name="Hitch T.C.A."/>
            <person name="Clavel T."/>
        </authorList>
    </citation>
    <scope>NUCLEOTIDE SEQUENCE [LARGE SCALE GENOMIC DNA]</scope>
    <source>
        <strain evidence="4 5">CLA-AP-H29</strain>
    </source>
</reference>
<dbReference type="PANTHER" id="PTHR43479">
    <property type="entry name" value="ACREF/ENVCD OPERON REPRESSOR-RELATED"/>
    <property type="match status" value="1"/>
</dbReference>
<dbReference type="InterPro" id="IPR039532">
    <property type="entry name" value="TetR_C_Firmicutes"/>
</dbReference>
<dbReference type="Gene3D" id="1.10.357.10">
    <property type="entry name" value="Tetracycline Repressor, domain 2"/>
    <property type="match status" value="1"/>
</dbReference>
<dbReference type="RefSeq" id="WP_349230938.1">
    <property type="nucleotide sequence ID" value="NZ_JBBMFK010000003.1"/>
</dbReference>
<organism evidence="4 5">
    <name type="scientific">Pseudoflavonifractor intestinihominis</name>
    <dbReference type="NCBI Taxonomy" id="3133171"/>
    <lineage>
        <taxon>Bacteria</taxon>
        <taxon>Bacillati</taxon>
        <taxon>Bacillota</taxon>
        <taxon>Clostridia</taxon>
        <taxon>Eubacteriales</taxon>
        <taxon>Oscillospiraceae</taxon>
        <taxon>Pseudoflavonifractor</taxon>
    </lineage>
</organism>
<evidence type="ECO:0000313" key="5">
    <source>
        <dbReference type="Proteomes" id="UP001464378"/>
    </source>
</evidence>
<comment type="caution">
    <text evidence="4">The sequence shown here is derived from an EMBL/GenBank/DDBJ whole genome shotgun (WGS) entry which is preliminary data.</text>
</comment>
<dbReference type="Pfam" id="PF00440">
    <property type="entry name" value="TetR_N"/>
    <property type="match status" value="1"/>
</dbReference>
<keyword evidence="1 2" id="KW-0238">DNA-binding</keyword>
<evidence type="ECO:0000259" key="3">
    <source>
        <dbReference type="PROSITE" id="PS50977"/>
    </source>
</evidence>
<proteinExistence type="predicted"/>
<gene>
    <name evidence="4" type="ORF">WMO64_02825</name>
</gene>
<evidence type="ECO:0000256" key="2">
    <source>
        <dbReference type="PROSITE-ProRule" id="PRU00335"/>
    </source>
</evidence>
<dbReference type="PANTHER" id="PTHR43479:SF7">
    <property type="entry name" value="TETR-FAMILY TRANSCRIPTIONAL REGULATOR"/>
    <property type="match status" value="1"/>
</dbReference>
<dbReference type="Proteomes" id="UP001464378">
    <property type="component" value="Unassembled WGS sequence"/>
</dbReference>
<accession>A0ABV1E6X5</accession>
<feature type="domain" description="HTH tetR-type" evidence="3">
    <location>
        <begin position="5"/>
        <end position="65"/>
    </location>
</feature>
<dbReference type="InterPro" id="IPR009057">
    <property type="entry name" value="Homeodomain-like_sf"/>
</dbReference>
<dbReference type="SUPFAM" id="SSF46689">
    <property type="entry name" value="Homeodomain-like"/>
    <property type="match status" value="1"/>
</dbReference>
<sequence length="185" mass="21230">MPDSSLTKRALAQTMKDLMAREPFAKISVGEICEACGMSRKSFYYHFRDKYDLVNWIFDTEFIEVIQKCGFASGADILNGMCRYFYEEQGFYRSALEIEGQNSFRDHFTEVITPLMHSIAGELFSNREDAEFFTVFFSDAVLASIVRWLTKGTPMPAEEYVARLRNLVQGLSRLDLRHGGTPEDN</sequence>
<dbReference type="PROSITE" id="PS50977">
    <property type="entry name" value="HTH_TETR_2"/>
    <property type="match status" value="1"/>
</dbReference>
<dbReference type="InterPro" id="IPR050624">
    <property type="entry name" value="HTH-type_Tx_Regulator"/>
</dbReference>